<evidence type="ECO:0000256" key="15">
    <source>
        <dbReference type="ARBA" id="ARBA00023170"/>
    </source>
</evidence>
<reference evidence="25 26" key="1">
    <citation type="journal article" date="2022" name="Nat. Genet.">
        <title>Improved pea reference genome and pan-genome highlight genomic features and evolutionary characteristics.</title>
        <authorList>
            <person name="Yang T."/>
            <person name="Liu R."/>
            <person name="Luo Y."/>
            <person name="Hu S."/>
            <person name="Wang D."/>
            <person name="Wang C."/>
            <person name="Pandey M.K."/>
            <person name="Ge S."/>
            <person name="Xu Q."/>
            <person name="Li N."/>
            <person name="Li G."/>
            <person name="Huang Y."/>
            <person name="Saxena R.K."/>
            <person name="Ji Y."/>
            <person name="Li M."/>
            <person name="Yan X."/>
            <person name="He Y."/>
            <person name="Liu Y."/>
            <person name="Wang X."/>
            <person name="Xiang C."/>
            <person name="Varshney R.K."/>
            <person name="Ding H."/>
            <person name="Gao S."/>
            <person name="Zong X."/>
        </authorList>
    </citation>
    <scope>NUCLEOTIDE SEQUENCE [LARGE SCALE GENOMIC DNA]</scope>
    <source>
        <strain evidence="25 26">cv. Zhongwan 6</strain>
    </source>
</reference>
<dbReference type="SUPFAM" id="SSF56112">
    <property type="entry name" value="Protein kinase-like (PK-like)"/>
    <property type="match status" value="1"/>
</dbReference>
<evidence type="ECO:0000256" key="18">
    <source>
        <dbReference type="ARBA" id="ARBA00048679"/>
    </source>
</evidence>
<evidence type="ECO:0000256" key="2">
    <source>
        <dbReference type="ARBA" id="ARBA00022527"/>
    </source>
</evidence>
<evidence type="ECO:0000256" key="14">
    <source>
        <dbReference type="ARBA" id="ARBA00023157"/>
    </source>
</evidence>
<dbReference type="GO" id="GO:0030246">
    <property type="term" value="F:carbohydrate binding"/>
    <property type="evidence" value="ECO:0007669"/>
    <property type="project" value="UniProtKB-KW"/>
</dbReference>
<keyword evidence="16" id="KW-0325">Glycoprotein</keyword>
<keyword evidence="2 19" id="KW-0723">Serine/threonine-protein kinase</keyword>
<dbReference type="EMBL" id="JAMSHJ010000006">
    <property type="protein sequence ID" value="KAI5393808.1"/>
    <property type="molecule type" value="Genomic_DNA"/>
</dbReference>
<keyword evidence="13 21" id="KW-0472">Membrane</keyword>
<keyword evidence="14" id="KW-1015">Disulfide bond</keyword>
<dbReference type="SMART" id="SM00220">
    <property type="entry name" value="S_TKc"/>
    <property type="match status" value="1"/>
</dbReference>
<comment type="subcellular location">
    <subcellularLocation>
        <location evidence="1">Membrane</location>
        <topology evidence="1">Single-pass type I membrane protein</topology>
    </subcellularLocation>
</comment>
<proteinExistence type="inferred from homology"/>
<sequence>MKHHWSWLCLCILLLSKLVLVFSGIQWIGKISPGFGGSQMNWIDKNGKFLVSNKKLFGFGFVTSSHNNTLFQLAIVHMDSTTIIWTANRESPVSSSDKFVFDEKGNVFLQKGRVLIWSTNTSDMKVSSMELQDSGNLVLLGNDDSDVIWQSFDHPTDTLLPMQNFTKGMRLISEHDSSNNLTYVLEIESHSGNVVLSTGLHSPQSYWSMQKDIRRIVNEKGDDVAFATLDRNSWKFYDNKRSLLWQFIIAADDDDSNATWIAVLGSDGIITFMNLQKKDSIASSRRIPQDSCSTPQPCDSYNICFGDRKCSCPSVLSSRPSCEPGFVSPCNSKNSIELMKGDDGLSCFALEFLQPSSKTDLIGCKNSCSENCSCLAVFFHGSSGNCYMLDRIGSFVKNDNDTDFVSYIKLSRDRSTDTDTDTTGASGDNNTQTIVVVIIVILTLFVISGMIYVGLKYMKKKENLSESPVENSDDDDGFLESLTSMPIRFSYNDLETATNNFAVKLGQGGFGSVYKGILQDGTQIAVKKLEGIGQGKKEFRVEVSIIGSIHHHHLVRLKGFCAEGSHKLLVYEYMENGSLDKWIFKRNKREQSLDWNTRYNIALGTAKGLAYLHEDCDSKIVHCDIKPENVLLDSNFEAKVSDFGLAKLMNREQSHVFTTMRGTRGYLAPEWITNYAISEKSDVYSYGMVLLEIIGGRKNYDANENSEKSHFPSFAYKMMEQGKVEDLVDPEVKMVENDVRVEIGLNVAFLCIQEDMSLRPSMNKVVQMLEGLCDVPKVAKGSPLGSKFYLNLLRPTSESGTSSEPLEGYSDAYLSAVRLSGPR</sequence>
<protein>
    <recommendedName>
        <fullName evidence="19">Receptor-like serine/threonine-protein kinase</fullName>
        <ecNumber evidence="19">2.7.11.1</ecNumber>
    </recommendedName>
</protein>
<comment type="caution">
    <text evidence="25">The sequence shown here is derived from an EMBL/GenBank/DDBJ whole genome shotgun (WGS) entry which is preliminary data.</text>
</comment>
<name>A0A9D4W0L3_PEA</name>
<keyword evidence="4" id="KW-0597">Phosphoprotein</keyword>
<dbReference type="AlphaFoldDB" id="A0A9D4W0L3"/>
<dbReference type="Gramene" id="Psat06G0078800-T1">
    <property type="protein sequence ID" value="KAI5393808.1"/>
    <property type="gene ID" value="KIW84_060788"/>
</dbReference>
<keyword evidence="9 19" id="KW-0547">Nucleotide-binding</keyword>
<evidence type="ECO:0000313" key="26">
    <source>
        <dbReference type="Proteomes" id="UP001058974"/>
    </source>
</evidence>
<dbReference type="SUPFAM" id="SSF51110">
    <property type="entry name" value="alpha-D-mannose-specific plant lectins"/>
    <property type="match status" value="1"/>
</dbReference>
<comment type="catalytic activity">
    <reaction evidence="17 19">
        <text>L-threonyl-[protein] + ATP = O-phospho-L-threonyl-[protein] + ADP + H(+)</text>
        <dbReference type="Rhea" id="RHEA:46608"/>
        <dbReference type="Rhea" id="RHEA-COMP:11060"/>
        <dbReference type="Rhea" id="RHEA-COMP:11605"/>
        <dbReference type="ChEBI" id="CHEBI:15378"/>
        <dbReference type="ChEBI" id="CHEBI:30013"/>
        <dbReference type="ChEBI" id="CHEBI:30616"/>
        <dbReference type="ChEBI" id="CHEBI:61977"/>
        <dbReference type="ChEBI" id="CHEBI:456216"/>
        <dbReference type="EC" id="2.7.11.1"/>
    </reaction>
</comment>
<keyword evidence="15" id="KW-0675">Receptor</keyword>
<feature type="chain" id="PRO_5038604832" description="Receptor-like serine/threonine-protein kinase" evidence="22">
    <location>
        <begin position="24"/>
        <end position="823"/>
    </location>
</feature>
<dbReference type="InterPro" id="IPR011009">
    <property type="entry name" value="Kinase-like_dom_sf"/>
</dbReference>
<dbReference type="InterPro" id="IPR000719">
    <property type="entry name" value="Prot_kinase_dom"/>
</dbReference>
<dbReference type="PROSITE" id="PS50927">
    <property type="entry name" value="BULB_LECTIN"/>
    <property type="match status" value="1"/>
</dbReference>
<dbReference type="CDD" id="cd01098">
    <property type="entry name" value="PAN_AP_plant"/>
    <property type="match status" value="1"/>
</dbReference>
<dbReference type="InterPro" id="IPR051343">
    <property type="entry name" value="G-type_lectin_kinases/EP1-like"/>
</dbReference>
<organism evidence="25 26">
    <name type="scientific">Pisum sativum</name>
    <name type="common">Garden pea</name>
    <name type="synonym">Lathyrus oleraceus</name>
    <dbReference type="NCBI Taxonomy" id="3888"/>
    <lineage>
        <taxon>Eukaryota</taxon>
        <taxon>Viridiplantae</taxon>
        <taxon>Streptophyta</taxon>
        <taxon>Embryophyta</taxon>
        <taxon>Tracheophyta</taxon>
        <taxon>Spermatophyta</taxon>
        <taxon>Magnoliopsida</taxon>
        <taxon>eudicotyledons</taxon>
        <taxon>Gunneridae</taxon>
        <taxon>Pentapetalae</taxon>
        <taxon>rosids</taxon>
        <taxon>fabids</taxon>
        <taxon>Fabales</taxon>
        <taxon>Fabaceae</taxon>
        <taxon>Papilionoideae</taxon>
        <taxon>50 kb inversion clade</taxon>
        <taxon>NPAAA clade</taxon>
        <taxon>Hologalegina</taxon>
        <taxon>IRL clade</taxon>
        <taxon>Fabeae</taxon>
        <taxon>Lathyrus</taxon>
    </lineage>
</organism>
<comment type="catalytic activity">
    <reaction evidence="18 19">
        <text>L-seryl-[protein] + ATP = O-phospho-L-seryl-[protein] + ADP + H(+)</text>
        <dbReference type="Rhea" id="RHEA:17989"/>
        <dbReference type="Rhea" id="RHEA-COMP:9863"/>
        <dbReference type="Rhea" id="RHEA-COMP:11604"/>
        <dbReference type="ChEBI" id="CHEBI:15378"/>
        <dbReference type="ChEBI" id="CHEBI:29999"/>
        <dbReference type="ChEBI" id="CHEBI:30616"/>
        <dbReference type="ChEBI" id="CHEBI:83421"/>
        <dbReference type="ChEBI" id="CHEBI:456216"/>
        <dbReference type="EC" id="2.7.11.1"/>
    </reaction>
</comment>
<dbReference type="InterPro" id="IPR008271">
    <property type="entry name" value="Ser/Thr_kinase_AS"/>
</dbReference>
<dbReference type="GO" id="GO:0004674">
    <property type="term" value="F:protein serine/threonine kinase activity"/>
    <property type="evidence" value="ECO:0007669"/>
    <property type="project" value="UniProtKB-KW"/>
</dbReference>
<keyword evidence="3" id="KW-0245">EGF-like domain</keyword>
<evidence type="ECO:0000256" key="20">
    <source>
        <dbReference type="PROSITE-ProRule" id="PRU10141"/>
    </source>
</evidence>
<evidence type="ECO:0000256" key="8">
    <source>
        <dbReference type="ARBA" id="ARBA00022734"/>
    </source>
</evidence>
<feature type="domain" description="Protein kinase" evidence="23">
    <location>
        <begin position="499"/>
        <end position="772"/>
    </location>
</feature>
<dbReference type="PROSITE" id="PS00107">
    <property type="entry name" value="PROTEIN_KINASE_ATP"/>
    <property type="match status" value="1"/>
</dbReference>
<evidence type="ECO:0000256" key="21">
    <source>
        <dbReference type="SAM" id="Phobius"/>
    </source>
</evidence>
<evidence type="ECO:0000256" key="4">
    <source>
        <dbReference type="ARBA" id="ARBA00022553"/>
    </source>
</evidence>
<gene>
    <name evidence="25" type="ORF">KIW84_060788</name>
</gene>
<feature type="domain" description="Bulb-type lectin" evidence="24">
    <location>
        <begin position="35"/>
        <end position="152"/>
    </location>
</feature>
<dbReference type="SMART" id="SM00108">
    <property type="entry name" value="B_lectin"/>
    <property type="match status" value="1"/>
</dbReference>
<dbReference type="FunFam" id="2.90.10.10:FF:000008">
    <property type="entry name" value="Serine/threonine-protein kinase"/>
    <property type="match status" value="1"/>
</dbReference>
<dbReference type="Gene3D" id="3.50.4.10">
    <property type="entry name" value="Hepatocyte Growth Factor"/>
    <property type="match status" value="1"/>
</dbReference>
<dbReference type="FunFam" id="1.10.510.10:FF:000248">
    <property type="entry name" value="S-receptor-like kinase 5"/>
    <property type="match status" value="1"/>
</dbReference>
<evidence type="ECO:0000256" key="13">
    <source>
        <dbReference type="ARBA" id="ARBA00023136"/>
    </source>
</evidence>
<evidence type="ECO:0000256" key="17">
    <source>
        <dbReference type="ARBA" id="ARBA00047899"/>
    </source>
</evidence>
<dbReference type="PIRSF" id="PIRSF000641">
    <property type="entry name" value="SRK"/>
    <property type="match status" value="1"/>
</dbReference>
<feature type="transmembrane region" description="Helical" evidence="21">
    <location>
        <begin position="434"/>
        <end position="455"/>
    </location>
</feature>
<dbReference type="InterPro" id="IPR017441">
    <property type="entry name" value="Protein_kinase_ATP_BS"/>
</dbReference>
<dbReference type="FunFam" id="3.30.200.20:FF:000178">
    <property type="entry name" value="serine/threonine-protein kinase PBS1-like"/>
    <property type="match status" value="1"/>
</dbReference>
<dbReference type="InterPro" id="IPR001480">
    <property type="entry name" value="Bulb-type_lectin_dom"/>
</dbReference>
<dbReference type="GO" id="GO:0005524">
    <property type="term" value="F:ATP binding"/>
    <property type="evidence" value="ECO:0007669"/>
    <property type="project" value="UniProtKB-UniRule"/>
</dbReference>
<evidence type="ECO:0000256" key="1">
    <source>
        <dbReference type="ARBA" id="ARBA00004479"/>
    </source>
</evidence>
<keyword evidence="12 21" id="KW-1133">Transmembrane helix</keyword>
<comment type="similarity">
    <text evidence="19">Belongs to the protein kinase superfamily. Ser/Thr protein kinase family.</text>
</comment>
<dbReference type="PANTHER" id="PTHR47976">
    <property type="entry name" value="G-TYPE LECTIN S-RECEPTOR-LIKE SERINE/THREONINE-PROTEIN KINASE SD2-5"/>
    <property type="match status" value="1"/>
</dbReference>
<evidence type="ECO:0000256" key="3">
    <source>
        <dbReference type="ARBA" id="ARBA00022536"/>
    </source>
</evidence>
<dbReference type="PANTHER" id="PTHR47976:SF1">
    <property type="entry name" value="G-TYPE LECTIN S-RECEPTOR-LIKE SERINE_THREONINE-PROTEIN KINASE SD2-5"/>
    <property type="match status" value="1"/>
</dbReference>
<dbReference type="OrthoDB" id="1668230at2759"/>
<dbReference type="Gene3D" id="3.30.200.20">
    <property type="entry name" value="Phosphorylase Kinase, domain 1"/>
    <property type="match status" value="1"/>
</dbReference>
<evidence type="ECO:0000256" key="5">
    <source>
        <dbReference type="ARBA" id="ARBA00022679"/>
    </source>
</evidence>
<evidence type="ECO:0000256" key="9">
    <source>
        <dbReference type="ARBA" id="ARBA00022741"/>
    </source>
</evidence>
<dbReference type="Pfam" id="PF00069">
    <property type="entry name" value="Pkinase"/>
    <property type="match status" value="1"/>
</dbReference>
<evidence type="ECO:0000256" key="22">
    <source>
        <dbReference type="SAM" id="SignalP"/>
    </source>
</evidence>
<evidence type="ECO:0000256" key="19">
    <source>
        <dbReference type="PIRNR" id="PIRNR000641"/>
    </source>
</evidence>
<feature type="binding site" evidence="20">
    <location>
        <position position="528"/>
    </location>
    <ligand>
        <name>ATP</name>
        <dbReference type="ChEBI" id="CHEBI:30616"/>
    </ligand>
</feature>
<dbReference type="GO" id="GO:0016020">
    <property type="term" value="C:membrane"/>
    <property type="evidence" value="ECO:0007669"/>
    <property type="project" value="UniProtKB-SubCell"/>
</dbReference>
<feature type="signal peptide" evidence="22">
    <location>
        <begin position="1"/>
        <end position="23"/>
    </location>
</feature>
<dbReference type="CDD" id="cd00028">
    <property type="entry name" value="B_lectin"/>
    <property type="match status" value="1"/>
</dbReference>
<dbReference type="EC" id="2.7.11.1" evidence="19"/>
<dbReference type="Proteomes" id="UP001058974">
    <property type="component" value="Chromosome 6"/>
</dbReference>
<dbReference type="InterPro" id="IPR036426">
    <property type="entry name" value="Bulb-type_lectin_dom_sf"/>
</dbReference>
<evidence type="ECO:0000256" key="6">
    <source>
        <dbReference type="ARBA" id="ARBA00022692"/>
    </source>
</evidence>
<keyword evidence="7 22" id="KW-0732">Signal</keyword>
<evidence type="ECO:0000313" key="25">
    <source>
        <dbReference type="EMBL" id="KAI5393808.1"/>
    </source>
</evidence>
<evidence type="ECO:0000256" key="11">
    <source>
        <dbReference type="ARBA" id="ARBA00022840"/>
    </source>
</evidence>
<dbReference type="Pfam" id="PF01453">
    <property type="entry name" value="B_lectin"/>
    <property type="match status" value="1"/>
</dbReference>
<keyword evidence="11 19" id="KW-0067">ATP-binding</keyword>
<keyword evidence="26" id="KW-1185">Reference proteome</keyword>
<keyword evidence="8" id="KW-0430">Lectin</keyword>
<accession>A0A9D4W0L3</accession>
<dbReference type="Gene3D" id="2.90.10.10">
    <property type="entry name" value="Bulb-type lectin domain"/>
    <property type="match status" value="1"/>
</dbReference>
<evidence type="ECO:0000259" key="24">
    <source>
        <dbReference type="PROSITE" id="PS50927"/>
    </source>
</evidence>
<evidence type="ECO:0000256" key="12">
    <source>
        <dbReference type="ARBA" id="ARBA00022989"/>
    </source>
</evidence>
<evidence type="ECO:0000259" key="23">
    <source>
        <dbReference type="PROSITE" id="PS50011"/>
    </source>
</evidence>
<keyword evidence="5 19" id="KW-0808">Transferase</keyword>
<dbReference type="Gene3D" id="1.10.510.10">
    <property type="entry name" value="Transferase(Phosphotransferase) domain 1"/>
    <property type="match status" value="1"/>
</dbReference>
<evidence type="ECO:0000256" key="16">
    <source>
        <dbReference type="ARBA" id="ARBA00023180"/>
    </source>
</evidence>
<keyword evidence="10 19" id="KW-0418">Kinase</keyword>
<dbReference type="PROSITE" id="PS50011">
    <property type="entry name" value="PROTEIN_KINASE_DOM"/>
    <property type="match status" value="1"/>
</dbReference>
<keyword evidence="6 21" id="KW-0812">Transmembrane</keyword>
<dbReference type="InterPro" id="IPR024171">
    <property type="entry name" value="SRK-like_kinase"/>
</dbReference>
<evidence type="ECO:0000256" key="7">
    <source>
        <dbReference type="ARBA" id="ARBA00022729"/>
    </source>
</evidence>
<evidence type="ECO:0000256" key="10">
    <source>
        <dbReference type="ARBA" id="ARBA00022777"/>
    </source>
</evidence>
<dbReference type="PROSITE" id="PS00108">
    <property type="entry name" value="PROTEIN_KINASE_ST"/>
    <property type="match status" value="1"/>
</dbReference>